<dbReference type="AlphaFoldDB" id="A0A512IU41"/>
<evidence type="ECO:0000313" key="8">
    <source>
        <dbReference type="Proteomes" id="UP000321258"/>
    </source>
</evidence>
<feature type="modified residue" description="4-aspartylphosphate" evidence="3">
    <location>
        <position position="77"/>
    </location>
</feature>
<dbReference type="PROSITE" id="PS50043">
    <property type="entry name" value="HTH_LUXR_2"/>
    <property type="match status" value="1"/>
</dbReference>
<dbReference type="SMART" id="SM00421">
    <property type="entry name" value="HTH_LUXR"/>
    <property type="match status" value="1"/>
</dbReference>
<dbReference type="InterPro" id="IPR016032">
    <property type="entry name" value="Sig_transdc_resp-reg_C-effctor"/>
</dbReference>
<dbReference type="Proteomes" id="UP000321258">
    <property type="component" value="Unassembled WGS sequence"/>
</dbReference>
<dbReference type="InterPro" id="IPR058245">
    <property type="entry name" value="NreC/VraR/RcsB-like_REC"/>
</dbReference>
<gene>
    <name evidence="7" type="ORF">MHA02_36100</name>
</gene>
<protein>
    <submittedName>
        <fullName evidence="7">DNA-binding response regulator</fullName>
    </submittedName>
</protein>
<dbReference type="InterPro" id="IPR011006">
    <property type="entry name" value="CheY-like_superfamily"/>
</dbReference>
<dbReference type="Gene3D" id="3.40.50.2300">
    <property type="match status" value="1"/>
</dbReference>
<dbReference type="InterPro" id="IPR000792">
    <property type="entry name" value="Tscrpt_reg_LuxR_C"/>
</dbReference>
<dbReference type="GO" id="GO:0006355">
    <property type="term" value="P:regulation of DNA-templated transcription"/>
    <property type="evidence" value="ECO:0007669"/>
    <property type="project" value="InterPro"/>
</dbReference>
<proteinExistence type="predicted"/>
<evidence type="ECO:0000259" key="6">
    <source>
        <dbReference type="PROSITE" id="PS50110"/>
    </source>
</evidence>
<feature type="compositionally biased region" description="Basic and acidic residues" evidence="4">
    <location>
        <begin position="1"/>
        <end position="16"/>
    </location>
</feature>
<dbReference type="EMBL" id="BJZT01000040">
    <property type="protein sequence ID" value="GEP01223.1"/>
    <property type="molecule type" value="Genomic_DNA"/>
</dbReference>
<dbReference type="PROSITE" id="PS00622">
    <property type="entry name" value="HTH_LUXR_1"/>
    <property type="match status" value="1"/>
</dbReference>
<dbReference type="PANTHER" id="PTHR43214:SF43">
    <property type="entry name" value="TWO-COMPONENT RESPONSE REGULATOR"/>
    <property type="match status" value="1"/>
</dbReference>
<sequence length="237" mass="25811">MMAIERGTRPRGDIRGDPTAPTSVLVVDDHPVVLSGFRRVLEDLADDLGLEKVHEATDIVSGYRSFHKLRPGVVVADLSFQDRDLSGLSLIRRMRALQPDVRVLAFSMHDDPVVVSRALECGALGYVLKDAPTATVIEAFTMVRAGRGYLEHRLATSVAMLTMRGHGPPLGTLNARELQILSLLSKGKSYRVIADNLSVSYRTVISACSSMRQKLGVQTLAELVHVAVSRNKLDLGG</sequence>
<dbReference type="SUPFAM" id="SSF46894">
    <property type="entry name" value="C-terminal effector domain of the bipartite response regulators"/>
    <property type="match status" value="1"/>
</dbReference>
<dbReference type="InterPro" id="IPR001789">
    <property type="entry name" value="Sig_transdc_resp-reg_receiver"/>
</dbReference>
<evidence type="ECO:0000313" key="7">
    <source>
        <dbReference type="EMBL" id="GEP01223.1"/>
    </source>
</evidence>
<name>A0A512IU41_9HYPH</name>
<organism evidence="7 8">
    <name type="scientific">Methylobacterium haplocladii</name>
    <dbReference type="NCBI Taxonomy" id="1176176"/>
    <lineage>
        <taxon>Bacteria</taxon>
        <taxon>Pseudomonadati</taxon>
        <taxon>Pseudomonadota</taxon>
        <taxon>Alphaproteobacteria</taxon>
        <taxon>Hyphomicrobiales</taxon>
        <taxon>Methylobacteriaceae</taxon>
        <taxon>Methylobacterium</taxon>
    </lineage>
</organism>
<evidence type="ECO:0000259" key="5">
    <source>
        <dbReference type="PROSITE" id="PS50043"/>
    </source>
</evidence>
<dbReference type="SMART" id="SM00448">
    <property type="entry name" value="REC"/>
    <property type="match status" value="1"/>
</dbReference>
<keyword evidence="2 7" id="KW-0238">DNA-binding</keyword>
<feature type="domain" description="Response regulatory" evidence="6">
    <location>
        <begin position="23"/>
        <end position="144"/>
    </location>
</feature>
<feature type="region of interest" description="Disordered" evidence="4">
    <location>
        <begin position="1"/>
        <end position="20"/>
    </location>
</feature>
<dbReference type="InterPro" id="IPR039420">
    <property type="entry name" value="WalR-like"/>
</dbReference>
<accession>A0A512IU41</accession>
<dbReference type="PRINTS" id="PR00038">
    <property type="entry name" value="HTHLUXR"/>
</dbReference>
<dbReference type="SUPFAM" id="SSF52172">
    <property type="entry name" value="CheY-like"/>
    <property type="match status" value="1"/>
</dbReference>
<dbReference type="Pfam" id="PF00196">
    <property type="entry name" value="GerE"/>
    <property type="match status" value="1"/>
</dbReference>
<keyword evidence="1 3" id="KW-0597">Phosphoprotein</keyword>
<evidence type="ECO:0000256" key="2">
    <source>
        <dbReference type="ARBA" id="ARBA00023125"/>
    </source>
</evidence>
<dbReference type="PROSITE" id="PS50110">
    <property type="entry name" value="RESPONSE_REGULATORY"/>
    <property type="match status" value="1"/>
</dbReference>
<evidence type="ECO:0000256" key="4">
    <source>
        <dbReference type="SAM" id="MobiDB-lite"/>
    </source>
</evidence>
<feature type="domain" description="HTH luxR-type" evidence="5">
    <location>
        <begin position="166"/>
        <end position="231"/>
    </location>
</feature>
<dbReference type="CDD" id="cd17535">
    <property type="entry name" value="REC_NarL-like"/>
    <property type="match status" value="1"/>
</dbReference>
<keyword evidence="8" id="KW-1185">Reference proteome</keyword>
<dbReference type="Pfam" id="PF00072">
    <property type="entry name" value="Response_reg"/>
    <property type="match status" value="1"/>
</dbReference>
<dbReference type="PANTHER" id="PTHR43214">
    <property type="entry name" value="TWO-COMPONENT RESPONSE REGULATOR"/>
    <property type="match status" value="1"/>
</dbReference>
<dbReference type="GO" id="GO:0000160">
    <property type="term" value="P:phosphorelay signal transduction system"/>
    <property type="evidence" value="ECO:0007669"/>
    <property type="project" value="InterPro"/>
</dbReference>
<reference evidence="7 8" key="1">
    <citation type="submission" date="2019-07" db="EMBL/GenBank/DDBJ databases">
        <title>Whole genome shotgun sequence of Methylobacterium haplocladii NBRC 107714.</title>
        <authorList>
            <person name="Hosoyama A."/>
            <person name="Uohara A."/>
            <person name="Ohji S."/>
            <person name="Ichikawa N."/>
        </authorList>
    </citation>
    <scope>NUCLEOTIDE SEQUENCE [LARGE SCALE GENOMIC DNA]</scope>
    <source>
        <strain evidence="7 8">NBRC 107714</strain>
    </source>
</reference>
<evidence type="ECO:0000256" key="3">
    <source>
        <dbReference type="PROSITE-ProRule" id="PRU00169"/>
    </source>
</evidence>
<evidence type="ECO:0000256" key="1">
    <source>
        <dbReference type="ARBA" id="ARBA00022553"/>
    </source>
</evidence>
<dbReference type="GO" id="GO:0003677">
    <property type="term" value="F:DNA binding"/>
    <property type="evidence" value="ECO:0007669"/>
    <property type="project" value="UniProtKB-KW"/>
</dbReference>
<dbReference type="CDD" id="cd06170">
    <property type="entry name" value="LuxR_C_like"/>
    <property type="match status" value="1"/>
</dbReference>
<comment type="caution">
    <text evidence="7">The sequence shown here is derived from an EMBL/GenBank/DDBJ whole genome shotgun (WGS) entry which is preliminary data.</text>
</comment>